<organism evidence="2 3">
    <name type="scientific">Neobacillus notoginsengisoli</name>
    <dbReference type="NCBI Taxonomy" id="1578198"/>
    <lineage>
        <taxon>Bacteria</taxon>
        <taxon>Bacillati</taxon>
        <taxon>Bacillota</taxon>
        <taxon>Bacilli</taxon>
        <taxon>Bacillales</taxon>
        <taxon>Bacillaceae</taxon>
        <taxon>Neobacillus</taxon>
    </lineage>
</organism>
<keyword evidence="1" id="KW-0472">Membrane</keyword>
<comment type="caution">
    <text evidence="2">The sequence shown here is derived from an EMBL/GenBank/DDBJ whole genome shotgun (WGS) entry which is preliminary data.</text>
</comment>
<dbReference type="AlphaFoldDB" id="A0A417YFF8"/>
<accession>A0A417YFF8</accession>
<dbReference type="Proteomes" id="UP000284416">
    <property type="component" value="Unassembled WGS sequence"/>
</dbReference>
<sequence length="398" mass="45474">MAWTRHLFTEKKIAAIQISSVILMLLSFYMDERFLFFAGSVAFIAITFNQLYEKRAGEGLEVEVERKRDRYFVDERGEWRLVFRNNGWPILNGEAKVIFDNAVEPMPAGKTSGKTLNEVTVPFSIMRGESKELSIPFLTRKRGLSKIRRLELTIPNLFGFGFTLLEYKLPLSQEVLVYPKRMQVAGKKEMITDRPGSQISSFSLYEDVLSPAGTREYSIQDGFYRIHWKASAKIGKLQTKLFDRVSEKGMMISINVAERHSPSPYLEELLESSADLVYFACSRHIPVSLCMNIRNAGDVPFYYVPPGEGREQLQKIYELLALASAENATLPYDKMMSYVEKHLHLLPTLIHGGEMTEQAYCRFGGMQKRGIALYQLKVENHHSTLGILRLDDEGRVPS</sequence>
<evidence type="ECO:0000313" key="3">
    <source>
        <dbReference type="Proteomes" id="UP000284416"/>
    </source>
</evidence>
<keyword evidence="1" id="KW-0812">Transmembrane</keyword>
<reference evidence="2 3" key="1">
    <citation type="journal article" date="2017" name="Int. J. Syst. Evol. Microbiol.">
        <title>Bacillus notoginsengisoli sp. nov., a novel bacterium isolated from the rhizosphere of Panax notoginseng.</title>
        <authorList>
            <person name="Zhang M.Y."/>
            <person name="Cheng J."/>
            <person name="Cai Y."/>
            <person name="Zhang T.Y."/>
            <person name="Wu Y.Y."/>
            <person name="Manikprabhu D."/>
            <person name="Li W.J."/>
            <person name="Zhang Y.X."/>
        </authorList>
    </citation>
    <scope>NUCLEOTIDE SEQUENCE [LARGE SCALE GENOMIC DNA]</scope>
    <source>
        <strain evidence="2 3">JCM 30743</strain>
    </source>
</reference>
<feature type="transmembrane region" description="Helical" evidence="1">
    <location>
        <begin position="12"/>
        <end position="29"/>
    </location>
</feature>
<proteinExistence type="predicted"/>
<dbReference type="PANTHER" id="PTHR34351:SF2">
    <property type="entry name" value="DUF58 DOMAIN-CONTAINING PROTEIN"/>
    <property type="match status" value="1"/>
</dbReference>
<dbReference type="PANTHER" id="PTHR34351">
    <property type="entry name" value="SLR1927 PROTEIN-RELATED"/>
    <property type="match status" value="1"/>
</dbReference>
<dbReference type="OrthoDB" id="9789943at2"/>
<keyword evidence="3" id="KW-1185">Reference proteome</keyword>
<evidence type="ECO:0000313" key="2">
    <source>
        <dbReference type="EMBL" id="RHW31407.1"/>
    </source>
</evidence>
<dbReference type="RefSeq" id="WP_118924630.1">
    <property type="nucleotide sequence ID" value="NZ_QWEG01000023.1"/>
</dbReference>
<dbReference type="EMBL" id="QWEG01000023">
    <property type="protein sequence ID" value="RHW31407.1"/>
    <property type="molecule type" value="Genomic_DNA"/>
</dbReference>
<keyword evidence="1" id="KW-1133">Transmembrane helix</keyword>
<name>A0A417YFF8_9BACI</name>
<evidence type="ECO:0000256" key="1">
    <source>
        <dbReference type="SAM" id="Phobius"/>
    </source>
</evidence>
<gene>
    <name evidence="2" type="ORF">D1B31_22250</name>
</gene>
<protein>
    <submittedName>
        <fullName evidence="2">DUF58 domain-containing protein</fullName>
    </submittedName>
</protein>